<keyword evidence="2" id="KW-0964">Secreted</keyword>
<dbReference type="GO" id="GO:0030154">
    <property type="term" value="P:cell differentiation"/>
    <property type="evidence" value="ECO:0007669"/>
    <property type="project" value="UniProtKB-ARBA"/>
</dbReference>
<evidence type="ECO:0000256" key="2">
    <source>
        <dbReference type="ARBA" id="ARBA00022525"/>
    </source>
</evidence>
<protein>
    <recommendedName>
        <fullName evidence="4">UPAR/Ly6 domain-containing protein</fullName>
    </recommendedName>
</protein>
<keyword evidence="3" id="KW-0472">Membrane</keyword>
<comment type="subcellular location">
    <subcellularLocation>
        <location evidence="1">Secreted</location>
    </subcellularLocation>
</comment>
<dbReference type="CDD" id="cd23572">
    <property type="entry name" value="TFP_LU_ECD_PINLYP_rpt2"/>
    <property type="match status" value="1"/>
</dbReference>
<evidence type="ECO:0000259" key="4">
    <source>
        <dbReference type="Pfam" id="PF00021"/>
    </source>
</evidence>
<keyword evidence="3" id="KW-1133">Transmembrane helix</keyword>
<comment type="caution">
    <text evidence="5">The sequence shown here is derived from an EMBL/GenBank/DDBJ whole genome shotgun (WGS) entry which is preliminary data.</text>
</comment>
<keyword evidence="6" id="KW-1185">Reference proteome</keyword>
<evidence type="ECO:0000313" key="5">
    <source>
        <dbReference type="EMBL" id="KAH1179882.1"/>
    </source>
</evidence>
<gene>
    <name evidence="5" type="ORF">KIL84_005932</name>
</gene>
<dbReference type="Gene3D" id="2.60.40.10">
    <property type="entry name" value="Immunoglobulins"/>
    <property type="match status" value="1"/>
</dbReference>
<dbReference type="AlphaFoldDB" id="A0A9D3XHP6"/>
<dbReference type="SUPFAM" id="SSF48726">
    <property type="entry name" value="Immunoglobulin"/>
    <property type="match status" value="1"/>
</dbReference>
<dbReference type="PANTHER" id="PTHR20914">
    <property type="entry name" value="LY6/PLAUR DOMAIN-CONTAINING PROTEIN 8"/>
    <property type="match status" value="1"/>
</dbReference>
<proteinExistence type="predicted"/>
<dbReference type="InterPro" id="IPR045860">
    <property type="entry name" value="Snake_toxin-like_sf"/>
</dbReference>
<sequence>MLENFPPGASTRLIKVFGGSQGVSMFVWPNLSQFQPATTTASLLSSCLQPAQAWDGLTIRQEPAALDVGGDVTLVVLGIPQTLLVCSWYRGAEAGIAAHWILSYAPSATPQKFYGPAHTGRETVGPGCSLHITGLRETDVGNYTLTVQGPGYNQAVSMSVSFSVQLFPRFLALMVGVPLAVLMCVALLVTFIVCKRRRSSGLPLACFYCKSGQSCHTVPQTCSSPQDSCIIVQEHNTLGAENSGTYQSCANSRQSLTGFLAFYFGDKVAVEIRSEICKSGDCSAESTPSRLAISNVRNGLQCPACYAPGSESCESNGNLRCTGGADQCAVVVGTLAQGSVVIPFAGRGCATRAACEIKTLESGVFTYKLTKTQCGPAPRAQTSSATQTLAWGPFTLGSIVVPRVPLFLPALLGLFLC</sequence>
<feature type="transmembrane region" description="Helical" evidence="3">
    <location>
        <begin position="170"/>
        <end position="194"/>
    </location>
</feature>
<dbReference type="InterPro" id="IPR013783">
    <property type="entry name" value="Ig-like_fold"/>
</dbReference>
<dbReference type="InterPro" id="IPR036179">
    <property type="entry name" value="Ig-like_dom_sf"/>
</dbReference>
<keyword evidence="3" id="KW-0812">Transmembrane</keyword>
<evidence type="ECO:0000256" key="3">
    <source>
        <dbReference type="SAM" id="Phobius"/>
    </source>
</evidence>
<evidence type="ECO:0000313" key="6">
    <source>
        <dbReference type="Proteomes" id="UP000827986"/>
    </source>
</evidence>
<organism evidence="5 6">
    <name type="scientific">Mauremys mutica</name>
    <name type="common">yellowpond turtle</name>
    <dbReference type="NCBI Taxonomy" id="74926"/>
    <lineage>
        <taxon>Eukaryota</taxon>
        <taxon>Metazoa</taxon>
        <taxon>Chordata</taxon>
        <taxon>Craniata</taxon>
        <taxon>Vertebrata</taxon>
        <taxon>Euteleostomi</taxon>
        <taxon>Archelosauria</taxon>
        <taxon>Testudinata</taxon>
        <taxon>Testudines</taxon>
        <taxon>Cryptodira</taxon>
        <taxon>Durocryptodira</taxon>
        <taxon>Testudinoidea</taxon>
        <taxon>Geoemydidae</taxon>
        <taxon>Geoemydinae</taxon>
        <taxon>Mauremys</taxon>
    </lineage>
</organism>
<dbReference type="Gene3D" id="2.10.60.10">
    <property type="entry name" value="CD59"/>
    <property type="match status" value="1"/>
</dbReference>
<dbReference type="InterPro" id="IPR016054">
    <property type="entry name" value="LY6_UPA_recep-like"/>
</dbReference>
<accession>A0A9D3XHP6</accession>
<dbReference type="InterPro" id="IPR050918">
    <property type="entry name" value="CNF-like_PLA2_Inhibitor"/>
</dbReference>
<evidence type="ECO:0000256" key="1">
    <source>
        <dbReference type="ARBA" id="ARBA00004613"/>
    </source>
</evidence>
<feature type="domain" description="UPAR/Ly6" evidence="4">
    <location>
        <begin position="204"/>
        <end position="282"/>
    </location>
</feature>
<name>A0A9D3XHP6_9SAUR</name>
<dbReference type="GO" id="GO:0005576">
    <property type="term" value="C:extracellular region"/>
    <property type="evidence" value="ECO:0007669"/>
    <property type="project" value="UniProtKB-SubCell"/>
</dbReference>
<dbReference type="Pfam" id="PF00021">
    <property type="entry name" value="UPAR_LY6"/>
    <property type="match status" value="2"/>
</dbReference>
<dbReference type="PANTHER" id="PTHR20914:SF9">
    <property type="entry name" value="COILED, ISOFORM A"/>
    <property type="match status" value="1"/>
</dbReference>
<feature type="domain" description="UPAR/Ly6" evidence="4">
    <location>
        <begin position="298"/>
        <end position="374"/>
    </location>
</feature>
<dbReference type="SUPFAM" id="SSF57302">
    <property type="entry name" value="Snake toxin-like"/>
    <property type="match status" value="1"/>
</dbReference>
<dbReference type="EMBL" id="JAHDVG010000471">
    <property type="protein sequence ID" value="KAH1179882.1"/>
    <property type="molecule type" value="Genomic_DNA"/>
</dbReference>
<reference evidence="5" key="1">
    <citation type="submission" date="2021-09" db="EMBL/GenBank/DDBJ databases">
        <title>The genome of Mauremys mutica provides insights into the evolution of semi-aquatic lifestyle.</title>
        <authorList>
            <person name="Gong S."/>
            <person name="Gao Y."/>
        </authorList>
    </citation>
    <scope>NUCLEOTIDE SEQUENCE</scope>
    <source>
        <strain evidence="5">MM-2020</strain>
        <tissue evidence="5">Muscle</tissue>
    </source>
</reference>
<dbReference type="Proteomes" id="UP000827986">
    <property type="component" value="Unassembled WGS sequence"/>
</dbReference>